<dbReference type="EMBL" id="JABCKV010000016">
    <property type="protein sequence ID" value="KAG5646840.1"/>
    <property type="molecule type" value="Genomic_DNA"/>
</dbReference>
<dbReference type="PANTHER" id="PTHR10218:SF302">
    <property type="entry name" value="GUANINE NUCLEOTIDE-BINDING PROTEIN ALPHA-5 SUBUNIT"/>
    <property type="match status" value="1"/>
</dbReference>
<keyword evidence="1 6" id="KW-0479">Metal-binding</keyword>
<dbReference type="OrthoDB" id="5817230at2759"/>
<reference evidence="8" key="2">
    <citation type="submission" date="2021-10" db="EMBL/GenBank/DDBJ databases">
        <title>Phylogenomics reveals ancestral predisposition of the termite-cultivated fungus Termitomyces towards a domesticated lifestyle.</title>
        <authorList>
            <person name="Auxier B."/>
            <person name="Grum-Grzhimaylo A."/>
            <person name="Cardenas M.E."/>
            <person name="Lodge J.D."/>
            <person name="Laessoe T."/>
            <person name="Pedersen O."/>
            <person name="Smith M.E."/>
            <person name="Kuyper T.W."/>
            <person name="Franco-Molano E.A."/>
            <person name="Baroni T.J."/>
            <person name="Aanen D.K."/>
        </authorList>
    </citation>
    <scope>NUCLEOTIDE SEQUENCE</scope>
    <source>
        <strain evidence="8">AP01</strain>
        <tissue evidence="8">Mycelium</tissue>
    </source>
</reference>
<dbReference type="PANTHER" id="PTHR10218">
    <property type="entry name" value="GTP-BINDING PROTEIN ALPHA SUBUNIT"/>
    <property type="match status" value="1"/>
</dbReference>
<dbReference type="AlphaFoldDB" id="A0A9P7GGC7"/>
<feature type="region of interest" description="Disordered" evidence="7">
    <location>
        <begin position="1"/>
        <end position="38"/>
    </location>
</feature>
<dbReference type="Gene3D" id="1.10.400.10">
    <property type="entry name" value="GI Alpha 1, domain 2-like"/>
    <property type="match status" value="1"/>
</dbReference>
<proteinExistence type="predicted"/>
<dbReference type="Proteomes" id="UP000775547">
    <property type="component" value="Unassembled WGS sequence"/>
</dbReference>
<evidence type="ECO:0000313" key="8">
    <source>
        <dbReference type="EMBL" id="KAG5646840.1"/>
    </source>
</evidence>
<feature type="binding site" evidence="5">
    <location>
        <begin position="78"/>
        <end position="83"/>
    </location>
    <ligand>
        <name>GTP</name>
        <dbReference type="ChEBI" id="CHEBI:37565"/>
    </ligand>
</feature>
<dbReference type="GO" id="GO:0007188">
    <property type="term" value="P:adenylate cyclase-modulating G protein-coupled receptor signaling pathway"/>
    <property type="evidence" value="ECO:0007669"/>
    <property type="project" value="TreeGrafter"/>
</dbReference>
<dbReference type="GO" id="GO:0005834">
    <property type="term" value="C:heterotrimeric G-protein complex"/>
    <property type="evidence" value="ECO:0007669"/>
    <property type="project" value="TreeGrafter"/>
</dbReference>
<keyword evidence="4" id="KW-0807">Transducer</keyword>
<dbReference type="Pfam" id="PF00503">
    <property type="entry name" value="G-alpha"/>
    <property type="match status" value="1"/>
</dbReference>
<evidence type="ECO:0000313" key="9">
    <source>
        <dbReference type="Proteomes" id="UP000775547"/>
    </source>
</evidence>
<organism evidence="8 9">
    <name type="scientific">Asterophora parasitica</name>
    <dbReference type="NCBI Taxonomy" id="117018"/>
    <lineage>
        <taxon>Eukaryota</taxon>
        <taxon>Fungi</taxon>
        <taxon>Dikarya</taxon>
        <taxon>Basidiomycota</taxon>
        <taxon>Agaricomycotina</taxon>
        <taxon>Agaricomycetes</taxon>
        <taxon>Agaricomycetidae</taxon>
        <taxon>Agaricales</taxon>
        <taxon>Tricholomatineae</taxon>
        <taxon>Lyophyllaceae</taxon>
        <taxon>Asterophora</taxon>
    </lineage>
</organism>
<dbReference type="GO" id="GO:0005525">
    <property type="term" value="F:GTP binding"/>
    <property type="evidence" value="ECO:0007669"/>
    <property type="project" value="UniProtKB-KW"/>
</dbReference>
<name>A0A9P7GGC7_9AGAR</name>
<dbReference type="SUPFAM" id="SSF47895">
    <property type="entry name" value="Transducin (alpha subunit), insertion domain"/>
    <property type="match status" value="1"/>
</dbReference>
<evidence type="ECO:0000256" key="5">
    <source>
        <dbReference type="PIRSR" id="PIRSR601019-1"/>
    </source>
</evidence>
<accession>A0A9P7GGC7</accession>
<sequence>MALSPGRHQSIGRGLDEDPLTKAMAPPPNETEVEREERLAAERAAQIRSDAIDEELNRQRINEKKTKCVRVLLLGQSESGKSTTLKNFQLFHSPKAFRAERASWRAIVQLNVVRSVRLILDAISDAQAASYPSLTPEHLKLKMRLTPLQHVEQLLLRKLTPPGSAEFEATHLSPLTNLPYTVRVGNTATELALNSTTPWKAAFNKLVTNTTRTSMESQEIDFDDPQDPGVILSACKDDISTLWADPAIKQILETQKIFLQDMGGL</sequence>
<reference evidence="8" key="1">
    <citation type="submission" date="2020-07" db="EMBL/GenBank/DDBJ databases">
        <authorList>
            <person name="Nieuwenhuis M."/>
            <person name="Van De Peppel L.J.J."/>
        </authorList>
    </citation>
    <scope>NUCLEOTIDE SEQUENCE</scope>
    <source>
        <strain evidence="8">AP01</strain>
        <tissue evidence="8">Mycelium</tissue>
    </source>
</reference>
<dbReference type="GO" id="GO:0005737">
    <property type="term" value="C:cytoplasm"/>
    <property type="evidence" value="ECO:0007669"/>
    <property type="project" value="TreeGrafter"/>
</dbReference>
<evidence type="ECO:0000256" key="3">
    <source>
        <dbReference type="ARBA" id="ARBA00023134"/>
    </source>
</evidence>
<dbReference type="InterPro" id="IPR011025">
    <property type="entry name" value="GproteinA_insert"/>
</dbReference>
<evidence type="ECO:0000256" key="4">
    <source>
        <dbReference type="ARBA" id="ARBA00023224"/>
    </source>
</evidence>
<keyword evidence="2 5" id="KW-0547">Nucleotide-binding</keyword>
<evidence type="ECO:0000256" key="1">
    <source>
        <dbReference type="ARBA" id="ARBA00022723"/>
    </source>
</evidence>
<dbReference type="GO" id="GO:0046872">
    <property type="term" value="F:metal ion binding"/>
    <property type="evidence" value="ECO:0007669"/>
    <property type="project" value="UniProtKB-KW"/>
</dbReference>
<dbReference type="Gene3D" id="3.40.50.300">
    <property type="entry name" value="P-loop containing nucleotide triphosphate hydrolases"/>
    <property type="match status" value="1"/>
</dbReference>
<protein>
    <submittedName>
        <fullName evidence="8">Uncharacterized protein</fullName>
    </submittedName>
</protein>
<feature type="binding site" evidence="6">
    <location>
        <position position="82"/>
    </location>
    <ligand>
        <name>Mg(2+)</name>
        <dbReference type="ChEBI" id="CHEBI:18420"/>
    </ligand>
</feature>
<dbReference type="GO" id="GO:0031683">
    <property type="term" value="F:G-protein beta/gamma-subunit complex binding"/>
    <property type="evidence" value="ECO:0007669"/>
    <property type="project" value="InterPro"/>
</dbReference>
<keyword evidence="3 5" id="KW-0342">GTP-binding</keyword>
<dbReference type="SUPFAM" id="SSF52540">
    <property type="entry name" value="P-loop containing nucleoside triphosphate hydrolases"/>
    <property type="match status" value="1"/>
</dbReference>
<keyword evidence="9" id="KW-1185">Reference proteome</keyword>
<dbReference type="InterPro" id="IPR001019">
    <property type="entry name" value="Gprotein_alpha_su"/>
</dbReference>
<dbReference type="InterPro" id="IPR027417">
    <property type="entry name" value="P-loop_NTPase"/>
</dbReference>
<keyword evidence="6" id="KW-0460">Magnesium</keyword>
<gene>
    <name evidence="8" type="ORF">DXG03_002217</name>
</gene>
<comment type="caution">
    <text evidence="8">The sequence shown here is derived from an EMBL/GenBank/DDBJ whole genome shotgun (WGS) entry which is preliminary data.</text>
</comment>
<evidence type="ECO:0000256" key="6">
    <source>
        <dbReference type="PIRSR" id="PIRSR601019-2"/>
    </source>
</evidence>
<evidence type="ECO:0000256" key="7">
    <source>
        <dbReference type="SAM" id="MobiDB-lite"/>
    </source>
</evidence>
<dbReference type="GO" id="GO:0001664">
    <property type="term" value="F:G protein-coupled receptor binding"/>
    <property type="evidence" value="ECO:0007669"/>
    <property type="project" value="TreeGrafter"/>
</dbReference>
<evidence type="ECO:0000256" key="2">
    <source>
        <dbReference type="ARBA" id="ARBA00022741"/>
    </source>
</evidence>
<dbReference type="GO" id="GO:0003924">
    <property type="term" value="F:GTPase activity"/>
    <property type="evidence" value="ECO:0007669"/>
    <property type="project" value="InterPro"/>
</dbReference>